<protein>
    <recommendedName>
        <fullName evidence="4">Glycine zipper domain-containing protein</fullName>
    </recommendedName>
</protein>
<accession>A0A367ZKJ0</accession>
<keyword evidence="1" id="KW-1133">Transmembrane helix</keyword>
<dbReference type="AlphaFoldDB" id="A0A367ZKJ0"/>
<evidence type="ECO:0000256" key="1">
    <source>
        <dbReference type="SAM" id="Phobius"/>
    </source>
</evidence>
<evidence type="ECO:0000313" key="3">
    <source>
        <dbReference type="Proteomes" id="UP000252355"/>
    </source>
</evidence>
<evidence type="ECO:0000313" key="2">
    <source>
        <dbReference type="EMBL" id="RCK78269.1"/>
    </source>
</evidence>
<gene>
    <name evidence="2" type="ORF">OZSIB_1646</name>
</gene>
<keyword evidence="1" id="KW-0472">Membrane</keyword>
<proteinExistence type="predicted"/>
<feature type="transmembrane region" description="Helical" evidence="1">
    <location>
        <begin position="46"/>
        <end position="72"/>
    </location>
</feature>
<keyword evidence="1" id="KW-0812">Transmembrane</keyword>
<dbReference type="EMBL" id="QOQW01000025">
    <property type="protein sequence ID" value="RCK78269.1"/>
    <property type="molecule type" value="Genomic_DNA"/>
</dbReference>
<evidence type="ECO:0008006" key="4">
    <source>
        <dbReference type="Google" id="ProtNLM"/>
    </source>
</evidence>
<reference evidence="2 3" key="1">
    <citation type="submission" date="2018-05" db="EMBL/GenBank/DDBJ databases">
        <title>A metagenomic window into the 2 km-deep terrestrial subsurface aquifer revealed taxonomically and functionally diverse microbial community comprising novel uncultured bacterial lineages.</title>
        <authorList>
            <person name="Kadnikov V.V."/>
            <person name="Mardanov A.V."/>
            <person name="Beletsky A.V."/>
            <person name="Banks D."/>
            <person name="Pimenov N.V."/>
            <person name="Frank Y.A."/>
            <person name="Karnachuk O.V."/>
            <person name="Ravin N.V."/>
        </authorList>
    </citation>
    <scope>NUCLEOTIDE SEQUENCE [LARGE SCALE GENOMIC DNA]</scope>
    <source>
        <strain evidence="2">BY5</strain>
    </source>
</reference>
<sequence>MFRGRSFHRLAGFLAGCLLIQLIVVPPVQAANEAVRRVTGGVLGFLAGAVAMTALGVGGLAVVAGCVAGAYVGKWVGKHWNSFFKARKQEVAQGGQAVAGASAATAQRLREQEEKAAQFINALTGQPAQAVASGPAPTAAEIEEAMNRYQAAYRAYSEAARRGDTAAAQKYAEEYRTLQARYQAMLKGQRP</sequence>
<comment type="caution">
    <text evidence="2">The sequence shown here is derived from an EMBL/GenBank/DDBJ whole genome shotgun (WGS) entry which is preliminary data.</text>
</comment>
<name>A0A367ZKJ0_9BACT</name>
<dbReference type="Proteomes" id="UP000252355">
    <property type="component" value="Unassembled WGS sequence"/>
</dbReference>
<organism evidence="2 3">
    <name type="scientific">Candidatus Ozemobacter sibiricus</name>
    <dbReference type="NCBI Taxonomy" id="2268124"/>
    <lineage>
        <taxon>Bacteria</taxon>
        <taxon>Candidatus Ozemobacteria</taxon>
        <taxon>Candidatus Ozemobacterales</taxon>
        <taxon>Candidatus Ozemobacteraceae</taxon>
        <taxon>Candidatus Ozemobacter</taxon>
    </lineage>
</organism>